<proteinExistence type="inferred from homology"/>
<dbReference type="NCBIfam" id="TIGR00773">
    <property type="entry name" value="NhaA"/>
    <property type="match status" value="1"/>
</dbReference>
<feature type="transmembrane region" description="Helical" evidence="12">
    <location>
        <begin position="32"/>
        <end position="51"/>
    </location>
</feature>
<keyword evidence="3 12" id="KW-0813">Transport</keyword>
<evidence type="ECO:0000313" key="14">
    <source>
        <dbReference type="Proteomes" id="UP000199034"/>
    </source>
</evidence>
<keyword evidence="7 12" id="KW-1133">Transmembrane helix</keyword>
<dbReference type="GO" id="GO:0015385">
    <property type="term" value="F:sodium:proton antiporter activity"/>
    <property type="evidence" value="ECO:0007669"/>
    <property type="project" value="UniProtKB-UniRule"/>
</dbReference>
<keyword evidence="6 12" id="KW-0812">Transmembrane</keyword>
<organism evidence="13 14">
    <name type="scientific">Nocardioides lianchengensis</name>
    <dbReference type="NCBI Taxonomy" id="1045774"/>
    <lineage>
        <taxon>Bacteria</taxon>
        <taxon>Bacillati</taxon>
        <taxon>Actinomycetota</taxon>
        <taxon>Actinomycetes</taxon>
        <taxon>Propionibacteriales</taxon>
        <taxon>Nocardioidaceae</taxon>
        <taxon>Nocardioides</taxon>
    </lineage>
</organism>
<dbReference type="Gene3D" id="1.20.1530.10">
    <property type="entry name" value="Na+/H+ antiporter like domain"/>
    <property type="match status" value="1"/>
</dbReference>
<evidence type="ECO:0000256" key="5">
    <source>
        <dbReference type="ARBA" id="ARBA00022475"/>
    </source>
</evidence>
<keyword evidence="10 12" id="KW-0472">Membrane</keyword>
<feature type="transmembrane region" description="Helical" evidence="12">
    <location>
        <begin position="174"/>
        <end position="194"/>
    </location>
</feature>
<keyword evidence="5 12" id="KW-1003">Cell membrane</keyword>
<evidence type="ECO:0000256" key="2">
    <source>
        <dbReference type="ARBA" id="ARBA00007006"/>
    </source>
</evidence>
<evidence type="ECO:0000256" key="9">
    <source>
        <dbReference type="ARBA" id="ARBA00023065"/>
    </source>
</evidence>
<dbReference type="InterPro" id="IPR023171">
    <property type="entry name" value="Na/H_antiporter_dom_sf"/>
</dbReference>
<feature type="transmembrane region" description="Helical" evidence="12">
    <location>
        <begin position="227"/>
        <end position="256"/>
    </location>
</feature>
<feature type="transmembrane region" description="Helical" evidence="12">
    <location>
        <begin position="200"/>
        <end position="220"/>
    </location>
</feature>
<comment type="similarity">
    <text evidence="2">In the N-terminal section; belongs to the NhaA Na(+)/H(+) (TC 2.A.33) antiporter family.</text>
</comment>
<dbReference type="AlphaFoldDB" id="A0A1G6TE62"/>
<evidence type="ECO:0000256" key="4">
    <source>
        <dbReference type="ARBA" id="ARBA00022449"/>
    </source>
</evidence>
<keyword evidence="8 12" id="KW-0915">Sodium</keyword>
<dbReference type="Pfam" id="PF06965">
    <property type="entry name" value="Na_H_antiport_1"/>
    <property type="match status" value="1"/>
</dbReference>
<keyword evidence="11 12" id="KW-0739">Sodium transport</keyword>
<dbReference type="PANTHER" id="PTHR30341">
    <property type="entry name" value="SODIUM ION/PROTON ANTIPORTER NHAA-RELATED"/>
    <property type="match status" value="1"/>
</dbReference>
<dbReference type="GO" id="GO:0006885">
    <property type="term" value="P:regulation of pH"/>
    <property type="evidence" value="ECO:0007669"/>
    <property type="project" value="UniProtKB-UniRule"/>
</dbReference>
<dbReference type="InterPro" id="IPR012336">
    <property type="entry name" value="Thioredoxin-like_fold"/>
</dbReference>
<name>A0A1G6TE62_9ACTN</name>
<keyword evidence="14" id="KW-1185">Reference proteome</keyword>
<reference evidence="13 14" key="1">
    <citation type="submission" date="2016-10" db="EMBL/GenBank/DDBJ databases">
        <authorList>
            <person name="de Groot N.N."/>
        </authorList>
    </citation>
    <scope>NUCLEOTIDE SEQUENCE [LARGE SCALE GENOMIC DNA]</scope>
    <source>
        <strain evidence="13 14">CGMCC 4.6858</strain>
    </source>
</reference>
<comment type="subcellular location">
    <subcellularLocation>
        <location evidence="1">Cell inner membrane</location>
        <topology evidence="1">Multi-pass membrane protein</topology>
    </subcellularLocation>
    <subcellularLocation>
        <location evidence="12">Cell membrane</location>
        <topology evidence="12">Multi-pass membrane protein</topology>
    </subcellularLocation>
</comment>
<evidence type="ECO:0000256" key="1">
    <source>
        <dbReference type="ARBA" id="ARBA00004429"/>
    </source>
</evidence>
<dbReference type="InterPro" id="IPR036249">
    <property type="entry name" value="Thioredoxin-like_sf"/>
</dbReference>
<dbReference type="STRING" id="1045774.SAMN05421872_10751"/>
<dbReference type="InterPro" id="IPR004670">
    <property type="entry name" value="NhaA"/>
</dbReference>
<feature type="transmembrane region" description="Helical" evidence="12">
    <location>
        <begin position="79"/>
        <end position="99"/>
    </location>
</feature>
<comment type="catalytic activity">
    <reaction evidence="12">
        <text>Na(+)(in) + 2 H(+)(out) = Na(+)(out) + 2 H(+)(in)</text>
        <dbReference type="Rhea" id="RHEA:29251"/>
        <dbReference type="ChEBI" id="CHEBI:15378"/>
        <dbReference type="ChEBI" id="CHEBI:29101"/>
    </reaction>
</comment>
<comment type="function">
    <text evidence="12">Na(+)/H(+) antiporter that extrudes sodium in exchange for external protons.</text>
</comment>
<evidence type="ECO:0000256" key="10">
    <source>
        <dbReference type="ARBA" id="ARBA00023136"/>
    </source>
</evidence>
<feature type="transmembrane region" description="Helical" evidence="12">
    <location>
        <begin position="381"/>
        <end position="402"/>
    </location>
</feature>
<dbReference type="HAMAP" id="MF_01844">
    <property type="entry name" value="NhaA"/>
    <property type="match status" value="1"/>
</dbReference>
<dbReference type="RefSeq" id="WP_211752951.1">
    <property type="nucleotide sequence ID" value="NZ_FMZM01000007.1"/>
</dbReference>
<dbReference type="Proteomes" id="UP000199034">
    <property type="component" value="Unassembled WGS sequence"/>
</dbReference>
<accession>A0A1G6TE62</accession>
<feature type="transmembrane region" description="Helical" evidence="12">
    <location>
        <begin position="340"/>
        <end position="361"/>
    </location>
</feature>
<dbReference type="GO" id="GO:0005886">
    <property type="term" value="C:plasma membrane"/>
    <property type="evidence" value="ECO:0007669"/>
    <property type="project" value="UniProtKB-SubCell"/>
</dbReference>
<dbReference type="InterPro" id="IPR013766">
    <property type="entry name" value="Thioredoxin_domain"/>
</dbReference>
<keyword evidence="9 12" id="KW-0406">Ion transport</keyword>
<feature type="transmembrane region" description="Helical" evidence="12">
    <location>
        <begin position="141"/>
        <end position="162"/>
    </location>
</feature>
<evidence type="ECO:0000256" key="8">
    <source>
        <dbReference type="ARBA" id="ARBA00023053"/>
    </source>
</evidence>
<dbReference type="PROSITE" id="PS51352">
    <property type="entry name" value="THIOREDOXIN_2"/>
    <property type="match status" value="1"/>
</dbReference>
<sequence>MSQEQSACGQGQDDEFARQTGHQLRRFIRTEAGSAGLLVVASLVALVWANSPWSESYVDLWHTTVEITVGSMGGLSMDLHHWVNDGLMVVFFFVIGLEVRREFSVGELTDRRRLVVPLVAGLGGMLVPALVYLALNSSGEAANGWGVVIGTDTAFLLGVLALVGPRVSTQLRIFLLTLTVIDDIVAVSVIGLVYSESIETVPLLVAAAGLVALVVLARVGEWRASPYVAVVVVMWIATLESGLHASIAGMLAGLLVPALNPTRSDVESAASSFRAFRQSPMPGVQRTARQSLTRAISVNERLQEALHGWTSYVVVPVFALANAGIDLRDGVLGEALRSPVTWGVTLGLVLGKLTGIGLGTFGSVRLRLGSLPQGVGQGHTLAGAALSGIGFTVSLLIVGLAFEDPDLQAQAAVGVLMSAVLASVVGWLVFALAARFFDQRDAALPRLLSDPVDPEVDHVRGPADAELTLVEYLDYECPFCAKATGAANEVRAHFGDRLRYVSRHLPLTVHVHADIAALAAEAAAEQGRFWEMHELLFAHQDELEVEDLAGYAADLGLDVEEFLRALDDERLAARVRRDLVSAEASGVRGTPTFFVGDQRHLGAHDARSLIEELERSARRTTGRFGA</sequence>
<evidence type="ECO:0000256" key="3">
    <source>
        <dbReference type="ARBA" id="ARBA00022448"/>
    </source>
</evidence>
<feature type="transmembrane region" description="Helical" evidence="12">
    <location>
        <begin position="114"/>
        <end position="135"/>
    </location>
</feature>
<evidence type="ECO:0000256" key="11">
    <source>
        <dbReference type="ARBA" id="ARBA00023201"/>
    </source>
</evidence>
<feature type="transmembrane region" description="Helical" evidence="12">
    <location>
        <begin position="414"/>
        <end position="437"/>
    </location>
</feature>
<protein>
    <recommendedName>
        <fullName evidence="12">Na(+)/H(+) antiporter NhaA</fullName>
    </recommendedName>
    <alternativeName>
        <fullName evidence="12">Sodium/proton antiporter NhaA</fullName>
    </alternativeName>
</protein>
<evidence type="ECO:0000256" key="12">
    <source>
        <dbReference type="HAMAP-Rule" id="MF_01844"/>
    </source>
</evidence>
<comment type="similarity">
    <text evidence="12">Belongs to the NhaA Na(+)/H(+) (TC 2.A.33) antiporter family.</text>
</comment>
<gene>
    <name evidence="12" type="primary">nhaA</name>
    <name evidence="13" type="ORF">SAMN05421872_10751</name>
</gene>
<keyword evidence="4 12" id="KW-0050">Antiport</keyword>
<dbReference type="PANTHER" id="PTHR30341:SF0">
    <property type="entry name" value="NA(+)_H(+) ANTIPORTER NHAA"/>
    <property type="match status" value="1"/>
</dbReference>
<dbReference type="Pfam" id="PF13462">
    <property type="entry name" value="Thioredoxin_4"/>
    <property type="match status" value="1"/>
</dbReference>
<dbReference type="Gene3D" id="3.40.30.10">
    <property type="entry name" value="Glutaredoxin"/>
    <property type="match status" value="1"/>
</dbReference>
<dbReference type="EMBL" id="FMZM01000007">
    <property type="protein sequence ID" value="SDD27368.1"/>
    <property type="molecule type" value="Genomic_DNA"/>
</dbReference>
<evidence type="ECO:0000313" key="13">
    <source>
        <dbReference type="EMBL" id="SDD27368.1"/>
    </source>
</evidence>
<evidence type="ECO:0000256" key="6">
    <source>
        <dbReference type="ARBA" id="ARBA00022692"/>
    </source>
</evidence>
<evidence type="ECO:0000256" key="7">
    <source>
        <dbReference type="ARBA" id="ARBA00022989"/>
    </source>
</evidence>
<dbReference type="SUPFAM" id="SSF52833">
    <property type="entry name" value="Thioredoxin-like"/>
    <property type="match status" value="1"/>
</dbReference>